<dbReference type="Gene3D" id="3.30.450.330">
    <property type="match status" value="1"/>
</dbReference>
<evidence type="ECO:0000259" key="5">
    <source>
        <dbReference type="Pfam" id="PF03793"/>
    </source>
</evidence>
<name>A0A7C5DXL4_9BACT</name>
<feature type="compositionally biased region" description="Acidic residues" evidence="3">
    <location>
        <begin position="553"/>
        <end position="567"/>
    </location>
</feature>
<feature type="domain" description="PASTA" evidence="5">
    <location>
        <begin position="511"/>
        <end position="563"/>
    </location>
</feature>
<keyword evidence="2" id="KW-0472">Membrane</keyword>
<feature type="region of interest" description="Disordered" evidence="3">
    <location>
        <begin position="546"/>
        <end position="567"/>
    </location>
</feature>
<evidence type="ECO:0000313" key="6">
    <source>
        <dbReference type="EMBL" id="HHF08398.1"/>
    </source>
</evidence>
<dbReference type="GO" id="GO:0005886">
    <property type="term" value="C:plasma membrane"/>
    <property type="evidence" value="ECO:0007669"/>
    <property type="project" value="TreeGrafter"/>
</dbReference>
<organism evidence="6">
    <name type="scientific">Kosmotoga arenicorallina</name>
    <dbReference type="NCBI Taxonomy" id="688066"/>
    <lineage>
        <taxon>Bacteria</taxon>
        <taxon>Thermotogati</taxon>
        <taxon>Thermotogota</taxon>
        <taxon>Thermotogae</taxon>
        <taxon>Kosmotogales</taxon>
        <taxon>Kosmotogaceae</taxon>
        <taxon>Kosmotoga</taxon>
    </lineage>
</organism>
<evidence type="ECO:0000256" key="1">
    <source>
        <dbReference type="ARBA" id="ARBA00004370"/>
    </source>
</evidence>
<gene>
    <name evidence="6" type="ORF">ENL26_01325</name>
</gene>
<evidence type="ECO:0000259" key="4">
    <source>
        <dbReference type="Pfam" id="PF00905"/>
    </source>
</evidence>
<dbReference type="GO" id="GO:0071555">
    <property type="term" value="P:cell wall organization"/>
    <property type="evidence" value="ECO:0007669"/>
    <property type="project" value="TreeGrafter"/>
</dbReference>
<dbReference type="Gene3D" id="3.40.710.10">
    <property type="entry name" value="DD-peptidase/beta-lactamase superfamily"/>
    <property type="match status" value="1"/>
</dbReference>
<dbReference type="CDD" id="cd06575">
    <property type="entry name" value="PASTA_Pbp2x-like_2"/>
    <property type="match status" value="1"/>
</dbReference>
<protein>
    <submittedName>
        <fullName evidence="6">PASTA domain-containing protein</fullName>
    </submittedName>
</protein>
<dbReference type="PANTHER" id="PTHR30627">
    <property type="entry name" value="PEPTIDOGLYCAN D,D-TRANSPEPTIDASE"/>
    <property type="match status" value="1"/>
</dbReference>
<dbReference type="Gene3D" id="3.90.1310.10">
    <property type="entry name" value="Penicillin-binding protein 2a (Domain 2)"/>
    <property type="match status" value="1"/>
</dbReference>
<dbReference type="Pfam" id="PF00905">
    <property type="entry name" value="Transpeptidase"/>
    <property type="match status" value="1"/>
</dbReference>
<dbReference type="SUPFAM" id="SSF56519">
    <property type="entry name" value="Penicillin binding protein dimerisation domain"/>
    <property type="match status" value="1"/>
</dbReference>
<dbReference type="InterPro" id="IPR012338">
    <property type="entry name" value="Beta-lactam/transpept-like"/>
</dbReference>
<dbReference type="SUPFAM" id="SSF54184">
    <property type="entry name" value="Penicillin-binding protein 2x (pbp-2x), c-terminal domain"/>
    <property type="match status" value="1"/>
</dbReference>
<dbReference type="InterPro" id="IPR036138">
    <property type="entry name" value="PBP_dimer_sf"/>
</dbReference>
<dbReference type="AlphaFoldDB" id="A0A7C5DXL4"/>
<proteinExistence type="predicted"/>
<dbReference type="Proteomes" id="UP000886129">
    <property type="component" value="Unassembled WGS sequence"/>
</dbReference>
<comment type="caution">
    <text evidence="6">The sequence shown here is derived from an EMBL/GenBank/DDBJ whole genome shotgun (WGS) entry which is preliminary data.</text>
</comment>
<dbReference type="SUPFAM" id="SSF56601">
    <property type="entry name" value="beta-lactamase/transpeptidase-like"/>
    <property type="match status" value="1"/>
</dbReference>
<feature type="domain" description="Penicillin-binding protein transpeptidase" evidence="4">
    <location>
        <begin position="191"/>
        <end position="489"/>
    </location>
</feature>
<dbReference type="InterPro" id="IPR005543">
    <property type="entry name" value="PASTA_dom"/>
</dbReference>
<sequence>MTRIPAHRGSIYDAKGRLLAYDSLLYEAWLDLDFVRRNASEDELELLLKNINYYFEIPKEEVLSKLTSNSYFMLLGKSENLDEMLRKITPAIRKYISIELNTERLSLKEYGLDKIVGSLDASGKPLSGIEKIYDNVLHGKKDGFVRKTLSGTLKTKPENGNDVYLSINLDLQKMVYEILEKGVKKNKADGGIAVLMESKTGKILAYANTYDWDVGLMGIFEPGSTIKPIIYGIALETLSITEDSTFLCEGIIQPVKGLDIYIRDTEGEKHGIETFRDAIRNSCNVATTQVASAVLSNIGKSEFYEKLIEAGFGRKTGVDLYGEINGLFQKPSDWSLISPFQFAIGQGIGVTAFQLLRALNTYAADGNLLVPSFVKATADATRVIEVPPKIESRLFSKNLVETMIPVLESVVASGTGTRAQVKGIRIGGKTGTAQKAGESGYSHSDYYSLFWGFFPVESPQYSLLIMIDNPRAGEFYGGTVAGPIFAEIVKNLYGIEAEPSEFKREIYDWKTPDLMGYTLHDVYEIKKLLGIERVVIHGTGRVVKQQPEAGTPLEEEMEVWLSTEEEK</sequence>
<evidence type="ECO:0000256" key="3">
    <source>
        <dbReference type="SAM" id="MobiDB-lite"/>
    </source>
</evidence>
<dbReference type="Pfam" id="PF03793">
    <property type="entry name" value="PASTA"/>
    <property type="match status" value="1"/>
</dbReference>
<dbReference type="InterPro" id="IPR050515">
    <property type="entry name" value="Beta-lactam/transpept"/>
</dbReference>
<evidence type="ECO:0000256" key="2">
    <source>
        <dbReference type="ARBA" id="ARBA00023136"/>
    </source>
</evidence>
<reference evidence="6" key="1">
    <citation type="journal article" date="2020" name="mSystems">
        <title>Genome- and Community-Level Interaction Insights into Carbon Utilization and Element Cycling Functions of Hydrothermarchaeota in Hydrothermal Sediment.</title>
        <authorList>
            <person name="Zhou Z."/>
            <person name="Liu Y."/>
            <person name="Xu W."/>
            <person name="Pan J."/>
            <person name="Luo Z.H."/>
            <person name="Li M."/>
        </authorList>
    </citation>
    <scope>NUCLEOTIDE SEQUENCE [LARGE SCALE GENOMIC DNA]</scope>
    <source>
        <strain evidence="6">HyVt-80</strain>
    </source>
</reference>
<dbReference type="GO" id="GO:0008658">
    <property type="term" value="F:penicillin binding"/>
    <property type="evidence" value="ECO:0007669"/>
    <property type="project" value="InterPro"/>
</dbReference>
<comment type="subcellular location">
    <subcellularLocation>
        <location evidence="1">Membrane</location>
    </subcellularLocation>
</comment>
<accession>A0A7C5DXL4</accession>
<dbReference type="PANTHER" id="PTHR30627:SF1">
    <property type="entry name" value="PEPTIDOGLYCAN D,D-TRANSPEPTIDASE FTSI"/>
    <property type="match status" value="1"/>
</dbReference>
<dbReference type="EMBL" id="DRTH01000075">
    <property type="protein sequence ID" value="HHF08398.1"/>
    <property type="molecule type" value="Genomic_DNA"/>
</dbReference>
<dbReference type="InterPro" id="IPR001460">
    <property type="entry name" value="PCN-bd_Tpept"/>
</dbReference>